<evidence type="ECO:0000259" key="3">
    <source>
        <dbReference type="Pfam" id="PF00144"/>
    </source>
</evidence>
<accession>A0A916QN89</accession>
<dbReference type="Gene3D" id="3.40.710.10">
    <property type="entry name" value="DD-peptidase/beta-lactamase superfamily"/>
    <property type="match status" value="1"/>
</dbReference>
<sequence>MYKILIVFIFASSAAYSADSERFNVLNLWLDQLESEGFAGVVAIAKGGDIIAEEARGLAIEEGNVPNTINTYFDAASIAKTLTGASVLLAEAEGMLSTEDSIAEFLGPMDTEKGRATLHNLATHKAGLVPRGYDLRYGTDRNEYIQSVISAPQESTPGSEYRYRVITESGVQRG</sequence>
<keyword evidence="2" id="KW-0732">Signal</keyword>
<dbReference type="Proteomes" id="UP000627715">
    <property type="component" value="Unassembled WGS sequence"/>
</dbReference>
<gene>
    <name evidence="4" type="ORF">GCM10011403_28070</name>
</gene>
<dbReference type="PANTHER" id="PTHR43283:SF11">
    <property type="entry name" value="BETA-LACTAMASE-RELATED DOMAIN-CONTAINING PROTEIN"/>
    <property type="match status" value="1"/>
</dbReference>
<dbReference type="OrthoDB" id="9799367at2"/>
<evidence type="ECO:0000313" key="5">
    <source>
        <dbReference type="Proteomes" id="UP000627715"/>
    </source>
</evidence>
<reference evidence="4" key="2">
    <citation type="submission" date="2020-09" db="EMBL/GenBank/DDBJ databases">
        <authorList>
            <person name="Sun Q."/>
            <person name="Zhou Y."/>
        </authorList>
    </citation>
    <scope>NUCLEOTIDE SEQUENCE</scope>
    <source>
        <strain evidence="4">CGMCC 1.15425</strain>
    </source>
</reference>
<keyword evidence="1" id="KW-0378">Hydrolase</keyword>
<feature type="chain" id="PRO_5038124733" description="Beta-lactamase-related domain-containing protein" evidence="2">
    <location>
        <begin position="18"/>
        <end position="174"/>
    </location>
</feature>
<evidence type="ECO:0000256" key="2">
    <source>
        <dbReference type="SAM" id="SignalP"/>
    </source>
</evidence>
<dbReference type="GO" id="GO:0016787">
    <property type="term" value="F:hydrolase activity"/>
    <property type="evidence" value="ECO:0007669"/>
    <property type="project" value="UniProtKB-KW"/>
</dbReference>
<dbReference type="InterPro" id="IPR012338">
    <property type="entry name" value="Beta-lactam/transpept-like"/>
</dbReference>
<organism evidence="4 5">
    <name type="scientific">Pseudohongiella nitratireducens</name>
    <dbReference type="NCBI Taxonomy" id="1768907"/>
    <lineage>
        <taxon>Bacteria</taxon>
        <taxon>Pseudomonadati</taxon>
        <taxon>Pseudomonadota</taxon>
        <taxon>Gammaproteobacteria</taxon>
        <taxon>Pseudomonadales</taxon>
        <taxon>Pseudohongiellaceae</taxon>
        <taxon>Pseudohongiella</taxon>
    </lineage>
</organism>
<feature type="signal peptide" evidence="2">
    <location>
        <begin position="1"/>
        <end position="17"/>
    </location>
</feature>
<evidence type="ECO:0000256" key="1">
    <source>
        <dbReference type="ARBA" id="ARBA00022801"/>
    </source>
</evidence>
<dbReference type="EMBL" id="BMIY01000014">
    <property type="protein sequence ID" value="GFZ82941.1"/>
    <property type="molecule type" value="Genomic_DNA"/>
</dbReference>
<dbReference type="AlphaFoldDB" id="A0A916QN89"/>
<dbReference type="SUPFAM" id="SSF56601">
    <property type="entry name" value="beta-lactamase/transpeptidase-like"/>
    <property type="match status" value="1"/>
</dbReference>
<comment type="caution">
    <text evidence="4">The sequence shown here is derived from an EMBL/GenBank/DDBJ whole genome shotgun (WGS) entry which is preliminary data.</text>
</comment>
<name>A0A916QN89_9GAMM</name>
<reference evidence="4" key="1">
    <citation type="journal article" date="2014" name="Int. J. Syst. Evol. Microbiol.">
        <title>Complete genome sequence of Corynebacterium casei LMG S-19264T (=DSM 44701T), isolated from a smear-ripened cheese.</title>
        <authorList>
            <consortium name="US DOE Joint Genome Institute (JGI-PGF)"/>
            <person name="Walter F."/>
            <person name="Albersmeier A."/>
            <person name="Kalinowski J."/>
            <person name="Ruckert C."/>
        </authorList>
    </citation>
    <scope>NUCLEOTIDE SEQUENCE</scope>
    <source>
        <strain evidence="4">CGMCC 1.15425</strain>
    </source>
</reference>
<dbReference type="RefSeq" id="WP_068810614.1">
    <property type="nucleotide sequence ID" value="NZ_BMIY01000014.1"/>
</dbReference>
<dbReference type="InterPro" id="IPR001466">
    <property type="entry name" value="Beta-lactam-related"/>
</dbReference>
<protein>
    <recommendedName>
        <fullName evidence="3">Beta-lactamase-related domain-containing protein</fullName>
    </recommendedName>
</protein>
<proteinExistence type="predicted"/>
<feature type="domain" description="Beta-lactamase-related" evidence="3">
    <location>
        <begin position="36"/>
        <end position="165"/>
    </location>
</feature>
<dbReference type="InterPro" id="IPR050789">
    <property type="entry name" value="Diverse_Enzym_Activities"/>
</dbReference>
<dbReference type="Pfam" id="PF00144">
    <property type="entry name" value="Beta-lactamase"/>
    <property type="match status" value="1"/>
</dbReference>
<keyword evidence="5" id="KW-1185">Reference proteome</keyword>
<evidence type="ECO:0000313" key="4">
    <source>
        <dbReference type="EMBL" id="GFZ82941.1"/>
    </source>
</evidence>
<dbReference type="PANTHER" id="PTHR43283">
    <property type="entry name" value="BETA-LACTAMASE-RELATED"/>
    <property type="match status" value="1"/>
</dbReference>